<dbReference type="NCBIfam" id="NF012211">
    <property type="entry name" value="tand_rpt_95"/>
    <property type="match status" value="4"/>
</dbReference>
<evidence type="ECO:0000256" key="3">
    <source>
        <dbReference type="ARBA" id="ARBA00022801"/>
    </source>
</evidence>
<keyword evidence="3" id="KW-0378">Hydrolase</keyword>
<evidence type="ECO:0000259" key="6">
    <source>
        <dbReference type="PROSITE" id="PS50268"/>
    </source>
</evidence>
<dbReference type="Pfam" id="PF05345">
    <property type="entry name" value="He_PIG"/>
    <property type="match status" value="2"/>
</dbReference>
<dbReference type="CDD" id="cd14256">
    <property type="entry name" value="Dockerin_I"/>
    <property type="match status" value="1"/>
</dbReference>
<protein>
    <submittedName>
        <fullName evidence="7">Rhombotarget A</fullName>
    </submittedName>
</protein>
<dbReference type="GO" id="GO:0007156">
    <property type="term" value="P:homophilic cell adhesion via plasma membrane adhesion molecules"/>
    <property type="evidence" value="ECO:0007669"/>
    <property type="project" value="InterPro"/>
</dbReference>
<dbReference type="InterPro" id="IPR013783">
    <property type="entry name" value="Ig-like_fold"/>
</dbReference>
<organism evidence="7 8">
    <name type="scientific">Candidatus Accumulibacter adjunctus</name>
    <dbReference type="NCBI Taxonomy" id="1454001"/>
    <lineage>
        <taxon>Bacteria</taxon>
        <taxon>Pseudomonadati</taxon>
        <taxon>Pseudomonadota</taxon>
        <taxon>Betaproteobacteria</taxon>
        <taxon>Candidatus Accumulibacter</taxon>
    </lineage>
</organism>
<dbReference type="InterPro" id="IPR040853">
    <property type="entry name" value="RapA2_cadherin-like"/>
</dbReference>
<sequence length="6490" mass="678630">MTEAQCYLVEPAVESEVTIAVGGPRSLDPGDGATYSVSLQSLGNVDTPYVRFSVGVPEMGYSPDLLAGLPLPHLVFSSSLAGLPDGPTADAAGNTLSFGPTPTLGLARSDIPWAQLDGVNNSDGHNLATGYAIDLAGGGFAGAAVRLQTYPGLREWLARDFDGLRARLYMLHPEWQAIGLLDGGVADLDRIAADLGRRFLSRVDGEHLTPLEALAMPFRFDLVASATALGRDEFIAEQQAHAQRLRMAILADPDAPTSLSVIAADAGQWQTAWLAALEAAGILRPVDEAAPIRTQPQMLSLNATLGAGILLSRGGDGYRTQADLVAFFAKVQEWYGDTARHIGDASARTAPVDYFETRQNLDGSVAVPVPQLADRDLFDLGATHETHFLDFSVFVGGRSELEYLRHVGVLDDDFRPVAAQALDFARYLPDAPEQPSGESSLLRVSGPQAMRGSDGRPHVAAGLALPYRIEFGNPVASPAGELRITSQIDASLDAASFRLGDLRIGDLALHLPADRASFQGDFDFSGSKGFILRVSGGIDSGSRVATWLLQAIDPATGEVVRDRSRGLLPAEVASAGVTPEGFVAYTVRAADSAASGSDIRTAARLLVDALPPIDSPMHAIRLDTEAPRTQLTVTQAGAGNAAGIASFDLRWQSTDELAGVRSVSLYVAEDGGRFRLWQRQLPAGTEQAVFVGDAGRHYEFIAVATDHAGNSEAAVLARTTLPDDGARQEIVAALGASETVTSTAATPVAAEDRSYPANALFAAAARLLPGPLAGSLPSDLDSVLAPFALRSFAHGYAASAARIGAQALVEMPDGTILASAGALRNEIHRYGADGLQTADRAGAPLFVLDAPVIDLQVDAFGRLWAMSGNQLLQLDPASGHVLQRLRAPGDQPLTHALAIDPATGEIYVSSGAGILVYDPAASDSSQAWKSFSRQRVGDLAFAPDGRLWAVKRAGNDFASAAAHASSEIISFPMSGQQAGRGEVEYRLAGIIDSIAFAEPDSQLAGLLFASSQPGQQPAGGGIGAARQGSVWMIELASRRSLELAGGGSRGESIVATRDGRILVAQTSSIDEIAVQRVPTVSAVTVPDGALVPLPLNRIGVVFDQEMQLGEAGDPASVLHPDNYRLLALQSTAAGETGQQPASVSWEPATRTAWLDVSGLAAGDYRLQIARRIESQAQTPLASDFESRFTAIEDLSHRLRVDFSNTRANRATGELSYDLSLTNIGSDEIAGPLALLLDPGRHFGATVAGAVAGGGEQADLWLIDLGNALNDLGGKLAAGATIAGQTVSIVPASRFAAYAGIASIVKANLGHGVYAAPRANRPPLLRLAAAADSDELPPARVGEAWSAAIEALDSDGTRLHWQLLEAPAGLSLQAATAASSAPAGTSSVATLAWTPTAAADADSTILIRVEDSRGGSALRRFQLPVSGGNHAPLLAVPDDIVLRAGEALALPLHAADADGDHLTLLLDALPPGARFDSGSGLLHWTPGHDQSGIWRDIRVSASDGKLIASRSFSITVEQAHAAPQFDPQPAHFLREGDPWTLRLAGSVPGFTAGATQPGGETLQLEYGAAWLPGGATLNPESGHLAWTPGYDQHGQYRIPLTLTAIWTMADGRSERTQASAELILEVANANAAPVLPQTASLHVREGQPLRFSVLAFDPDNPDFQPALRQQPGATAIALAGVTPTVGYRVGGLPAGAHFDAETLEILWTPGYDQAGVYAIDVSATDDGDGTGIPLGSALTLSIAVANANRAPLIGDIAAASVDRGDTIDIRVTASDVDARLSGAPVHLDFAGLPRFARFIADGSSAPGEASGWLRFAPGEGDRGDYLITVSASDDGDGDPQQILASSHSFVLSARSAAEAPQIDGPRQVVAIAGQPFSLTLRARDLDQDALHWTAAGLPAGASLTPGLRYGEAMLQWTPATGDGGAHDIELIVSDSGLPPPGGGYPLPQQPQPNVSRQALRIVVRDDNGAPQLAAVRVAATAVADTGDTLRLRASEGVPLTIEIRASDADADPLHWQFDGLPRGMSVTTDADRVLLAWTPDLFAAEDGNGGSAGLWRLSLRASDGMAHFTRAIEVQVANHNQPPRITPLPLQLVGEGETLAFAVHAGDADGDAVRLALLHEPTTPAGVHFDPLSGLFSWQPGLEVVDNATAAERDFVFTFRADDGQATSSQSVRVRVLDANRRPQLVGRNHAVVVGDTLRIPLVAGDPASPRGAGIVFSDPDGVAQTQALRLRFADLPAGATHDEQNHELRWTPGPGQLGDHLLTLAVADGQPGESGSSRQSFVVRVVASAAANAPQLLVATTPELTARPHQTVIGSARAVAWSGIADLTVERRSAAAEPWQSVAVDAAGRFRFTPEEPGVVELRITATDHDGFSAQHIHTLPVLDPADSAAPRLAWSGALRGATGSAPPLRVAAPLALAADLAEAQLLDWQLLLAPAASDQWSTLARQESRATAIDETLALATLDPALLANGVWQLRLVARDLAGRSSQIDAAVLIDTPLKAPPAAVASDAVYQLGGHSLALARVLPAGPLPAAAAIDDRAGTANDFGNWQLPLLTPRLRSDQPATLPSGAIAAWRDGARVWVSIARDFADAGAGELALRFSLAAVGERLGSDAAAPLVWHPAFSGDRGWQLEAQASIDGSRPDSLIRLGDSLYDQVSGLPWVPQRYTLVSPGGDRHQLDAGGRLRQLHFADGAQWLVSDAGVAAVAADGSPAGRLELLRDGEGRIVRSSGFVAGEAEPVGTAYLYDASGNLRLVRAIGSGSGTAYVHDATGALLWTDPTADLGTPASWNGLTNEWQGEIGSGATLAFTIRDSEIASVARAPGGSAALLIAVDSTTADAGATIEFVGGQVLGSRADGTTRTTLLQVSESGAKLLRLAGSGAARVSLRVAGDLDVDGRVDAADALLWEAAQRAGGKAGDVDGDGAINAIDRQIVFANSGFSANRAPAIVGQPPLRTHSELAMTVALHDMARDAEGDMVLWRVVQAINGQARLAADGESLVFTPQAGFAGQATVRLQANDGYNAGQAVDLAIDVSGARLQQIHLAPLDRLLTGQTQAIRATLDFADEAGVALHDPAYLSVQAVDLAGLGDSGGSRIVVDDSRDQFRATGVGPALLAVSRIDSSGQAVQAVAALNVLAASTLTGTGEDDGAAGDALPAVDPEVYPRTLSLAPGATRQLRVQRLDPATGERLDIGSASQVAFPGSPEVVEIGRDPWTQEPLRDPATGDVLLDPATGDIVFDPDSGDILLTVIPAIAEVRNGTRYFSSDETIASVAPDGLISAHRAGRVRLSVVHLANEVDASGAITARAIGQTDIALLVQTPQSIDDDPLTPIPAASIIRAAQGGIVQAASGELLLVGAGALGEDTPVSIRRIDLAHLAAESGLAAPAPGLLQTLAAFRLDLGERSTTTPVQLSIPLQDTAGVREGDEVLFLRHGLAPGSDGRLQDVWWILDNGFIASDPAAGLVARTASPPYSGISGSGDFICVRTTFDRQSGALTLRGFGADALALRANDLVLGLAAELGNGNLSGLAAAGDLIGALAAAGEVYAIRRTPGGVYQTVPVHKDPATGVLILPGDSGSGSLPNPGESETAPRVLRAAMLASGRLELTLDRLQSPAASTAAPATALRIWLTPAAPQIDSTGSASLGPWRDDQGGQRDRLRVWQRLVDLQPLAGDASGLTLELDLPRGIAGGLHVISIQRMLQSLDPSDPGRTRWVADGEAASLTLTPPTAFNLVAGEDLIRVFRGELQIGEIAYPDSGGAAAPATGSKTDAIAFSLDNRLAFVAHGRGQIHVLDTATMTLADTLHIGSANISSLAVSGHWLYIAEGGSHDPAGGHRLLRANIDPADSRFLALQQIRLPPSVSGANAPYGYVDLAINHGLHSYLAVTASQQGLGIGGARAAAGGQIFIVDLDVARESAGRLDATVNGACTPVSVPDGQGKAPQFVAAAGIRDHTLRFLLSDAQDENAGLATVSVALGADGRLQGAPTFRRLPLLGSSAGHDRTEGEYQLNIQRAQSPVLVETGDGSEYALVADYFFDFLDPLYRNGDAAGGARQLGGKVGIIRDPFGPRPEYLGATSPLAGANISRLAVGDDGGTLWADLRYWPTLDSSPPPAGLLKWDLGQLIAAAERNSLAAQASARPLPIDRELVGGAVQQVVTPARYELGDGSRLTSGWVFGMAASPLRRPDAIHFTDPVDELHFLKTIEADRDLKVPSFNYGDIARVDLFKLIRSQYASTLAQVPDADLNINWSNIEVSGAATLLRDGKGHLLTAEREDGMQSVEAASRRSYQGLQTVGNDAGKKTLSSSGVIFLAPVVDLGRLRRGEALKPGEITIHLAGFDRSRPDERLSLKLQVVDYVRAADASFFGDRPLNNPGYHEFALDGSVGGDPRSDNRLLDVARVEQRLKYLGYGLSAIPKSGEIRVDGTLDTAELITLRQFEQIVQNSGDYQDSTSETVKDRKGKSTTVVKPLPPITLSAASATWLSAYNAPHWMQYRFGNGSPLPGWSDRTDAKKPVEAMGTSWVHDLMVASQGANRSSDGRARQALWFAGTNLLGNRLQLGINTAYISLDNQKGIYGDEWLLGLSSTNSVDLRNLTASNDSTATPQQKLKYLLEEMARLRQQPGNGTWDAQRAQQLAGLLQYVNRVQPNGNSPNNQVDALKDFLAVYTATQNDTVAGNGSLEEQLAAIKSGASDDARRAIQGALFGGGTQSSGLIATDKLLLGGVGDKGSGFGSQLSAASLAAIMGSTADGVRDWVEPLNSALARFDINTAKRVSAFLVNARFEAFFDSDLVENRSDQSAELAYGNRYGNDAPGDGARYKGRGIMQITFKWGYEVLAEGGYRGWTHKLTPPVEPKANKVPGLNEILGTNHDFVQSPGDMVANKSIAALSGAWYWRYGAQPIDGDLNKMIDRSAHVDQKNFADATKGIKGHGDSLEHRANREARLASWKAVNAETIRNQNALGNLKHVLVDLGFSPENRRDYNTKLGVVLSSRPPLAIERLRHLADPSPNSLTFEALPTELPPLDPILGQGERKMLPADHAFLDVHQLRAPAFLAANAERTQQAAERVPRFGICVISPTHEQIKKLGSGQSISIVIDPRMDAEDHFAPKDNKWTGFEAQFIDENRLAKVSVLEMPKHGRLVAYQGELGTDFAPGTSVEYIPNSGFTGKDKLTVLVTSQSGLSILFSYHIHVTPAAGRFDLYDDSAYKKYCPRGLLIWRIAESPSPDPIVGALSVEPAGTWIAIDEDLAAAASFANLPDFALGHTTGTGSAAEITLDTDAAGHGWFVDATPGLNEEFLPTSNPGEWVARPGSAADGRIDLLTVLLHEQGHALGLEHSADPHHFMAATLSPGIRRTISAADQLALLQLAGYLPPPDSPSDAYSAFSWGVPLPFTRVTGLAHDARPGLATASEPAADRPQLHIAANPRLENPAFSDGRGWSTAGDVRFGDGAATLLESPDSQTRLNQIFVLGSDDHFLSFTLADLAIGDQLRGPDDAFELALIDANTGLALLRAGGLTRSDAALNRQADGSEARASEISVTANADGSVRYLIDLRGIATGSVLNLAFDLIGFASAAGDGPEARNSRVTIRDLHLGAAPQAPRAQDDAATTPEDTPLRIDVLANDSGVAGAGAVEVVAAPANGTVVANADGSLFYQPAPDWHGDDRFSYRLASAQAEVRLTVTPVNDPPRLHPLAASLPEDGTIVLDLLAMASDADGDALTLTVGTPRHGSLTPTDDGRYAYRPAADWHGDDSFSIGASDGVAAVDGLVRLTVTPVNDAPLARDHVSELDEDGWLALDLPALGFDADGDPLTLAFTSQPAHGSLSRDAQGRLVYSPAADWGGHERFTYKLSDGTGESLPATVRLAVTPLADAPAVFVGGLAGGQRELFRTGWEGVANPDAAATPLRQDELEGWRRVALAGDGDSLRIWSTGDRLGDPAGIHAPLRAAAGNGGNWLELGGRAADGGQVLAIERVIESIAGARYTLALDLAGHPARAADQPRLAISVDGREIGGVTAFSAGESLAWEAHRFDFVGSGNRQSIRIASAAPRLAGEAPGTMIDDIVVGESLPVASGRAGTAIGLPELRVALVDGDGSESLRVTLAGIPAGATLSDGERQFRATAGSPTVDLGGWDLGRLSLRPPDDFAGTLRFDLVATATEQANRSETSSRTSIAIDVQPANVAPVARDASFAVAPGGRVRIDLRALVGDGDGLSLRVTDAAHGELIDHGDGSWTYLAGSRFAGSDSFRYTVSDGHAAASATIHLTPLPVADAPQPPALANGSSKPQPPEPGRLFPQPQEAAAKTALPVAATTASKPTAIDEPRQQPLLAASPPAGPQLTAVSGAADDRHPSNGLPQLAALAGARMAAAWAQPASAEPHAATPFPPAPSPIRREYLPEPDPAAVRRASEAALYAGMQQTARPMPLDSFLRGSSVLAGNPAGRPAARPADGPAPDAAPRIDWRGTQPACFQVPRAARPAWLPAFLGTTPNAAKPPGALPGLTIRIAARDR</sequence>
<feature type="region of interest" description="Disordered" evidence="5">
    <location>
        <begin position="6415"/>
        <end position="6443"/>
    </location>
</feature>
<dbReference type="InterPro" id="IPR036439">
    <property type="entry name" value="Dockerin_dom_sf"/>
</dbReference>
<dbReference type="GO" id="GO:0031012">
    <property type="term" value="C:extracellular matrix"/>
    <property type="evidence" value="ECO:0007669"/>
    <property type="project" value="InterPro"/>
</dbReference>
<feature type="region of interest" description="Disordered" evidence="5">
    <location>
        <begin position="6354"/>
        <end position="6373"/>
    </location>
</feature>
<evidence type="ECO:0000256" key="5">
    <source>
        <dbReference type="SAM" id="MobiDB-lite"/>
    </source>
</evidence>
<feature type="region of interest" description="Disordered" evidence="5">
    <location>
        <begin position="431"/>
        <end position="455"/>
    </location>
</feature>
<evidence type="ECO:0000256" key="1">
    <source>
        <dbReference type="ARBA" id="ARBA00022670"/>
    </source>
</evidence>
<keyword evidence="8" id="KW-1185">Reference proteome</keyword>
<dbReference type="GO" id="GO:0004222">
    <property type="term" value="F:metalloendopeptidase activity"/>
    <property type="evidence" value="ECO:0007669"/>
    <property type="project" value="InterPro"/>
</dbReference>
<dbReference type="InterPro" id="IPR015919">
    <property type="entry name" value="Cadherin-like_sf"/>
</dbReference>
<feature type="region of interest" description="Disordered" evidence="5">
    <location>
        <begin position="6249"/>
        <end position="6336"/>
    </location>
</feature>
<keyword evidence="2" id="KW-0479">Metal-binding</keyword>
<feature type="domain" description="Cadherin" evidence="6">
    <location>
        <begin position="1634"/>
        <end position="1752"/>
    </location>
</feature>
<dbReference type="InterPro" id="IPR002105">
    <property type="entry name" value="Dockerin_1_rpt"/>
</dbReference>
<proteinExistence type="predicted"/>
<evidence type="ECO:0000313" key="7">
    <source>
        <dbReference type="EMBL" id="EXI65626.1"/>
    </source>
</evidence>
<dbReference type="GO" id="GO:0006508">
    <property type="term" value="P:proteolysis"/>
    <property type="evidence" value="ECO:0007669"/>
    <property type="project" value="UniProtKB-KW"/>
</dbReference>
<dbReference type="Gene3D" id="1.10.530.10">
    <property type="match status" value="1"/>
</dbReference>
<dbReference type="Pfam" id="PF00413">
    <property type="entry name" value="Peptidase_M10"/>
    <property type="match status" value="1"/>
</dbReference>
<keyword evidence="1" id="KW-0645">Protease</keyword>
<dbReference type="SUPFAM" id="SSF63446">
    <property type="entry name" value="Type I dockerin domain"/>
    <property type="match status" value="1"/>
</dbReference>
<dbReference type="SUPFAM" id="SSF75011">
    <property type="entry name" value="3-carboxy-cis,cis-mucoante lactonizing enzyme"/>
    <property type="match status" value="1"/>
</dbReference>
<dbReference type="SUPFAM" id="SSF63829">
    <property type="entry name" value="Calcium-dependent phosphotriesterase"/>
    <property type="match status" value="1"/>
</dbReference>
<dbReference type="InterPro" id="IPR023346">
    <property type="entry name" value="Lysozyme-like_dom_sf"/>
</dbReference>
<dbReference type="GO" id="GO:0005509">
    <property type="term" value="F:calcium ion binding"/>
    <property type="evidence" value="ECO:0007669"/>
    <property type="project" value="InterPro"/>
</dbReference>
<dbReference type="Gene3D" id="3.40.390.10">
    <property type="entry name" value="Collagenase (Catalytic Domain)"/>
    <property type="match status" value="1"/>
</dbReference>
<dbReference type="InterPro" id="IPR024079">
    <property type="entry name" value="MetalloPept_cat_dom_sf"/>
</dbReference>
<feature type="compositionally biased region" description="Low complexity" evidence="5">
    <location>
        <begin position="6417"/>
        <end position="6439"/>
    </location>
</feature>
<dbReference type="InterPro" id="IPR001818">
    <property type="entry name" value="Pept_M10_metallopeptidase"/>
</dbReference>
<dbReference type="EMBL" id="JFAX01000020">
    <property type="protein sequence ID" value="EXI65626.1"/>
    <property type="molecule type" value="Genomic_DNA"/>
</dbReference>
<dbReference type="GO" id="GO:0000272">
    <property type="term" value="P:polysaccharide catabolic process"/>
    <property type="evidence" value="ECO:0007669"/>
    <property type="project" value="InterPro"/>
</dbReference>
<dbReference type="GO" id="GO:0016020">
    <property type="term" value="C:membrane"/>
    <property type="evidence" value="ECO:0007669"/>
    <property type="project" value="InterPro"/>
</dbReference>
<name>A0A011MST7_9PROT</name>
<dbReference type="Gene3D" id="2.60.40.2810">
    <property type="match status" value="2"/>
</dbReference>
<dbReference type="GO" id="GO:0008270">
    <property type="term" value="F:zinc ion binding"/>
    <property type="evidence" value="ECO:0007669"/>
    <property type="project" value="InterPro"/>
</dbReference>
<dbReference type="Gene3D" id="2.130.10.10">
    <property type="entry name" value="YVTN repeat-like/Quinoprotein amine dehydrogenase"/>
    <property type="match status" value="1"/>
</dbReference>
<evidence type="ECO:0000313" key="8">
    <source>
        <dbReference type="Proteomes" id="UP000020218"/>
    </source>
</evidence>
<dbReference type="Proteomes" id="UP000020218">
    <property type="component" value="Unassembled WGS sequence"/>
</dbReference>
<dbReference type="Gene3D" id="2.60.40.3440">
    <property type="match status" value="2"/>
</dbReference>
<dbReference type="Pfam" id="PF00404">
    <property type="entry name" value="Dockerin_1"/>
    <property type="match status" value="1"/>
</dbReference>
<dbReference type="GO" id="GO:0004553">
    <property type="term" value="F:hydrolase activity, hydrolyzing O-glycosyl compounds"/>
    <property type="evidence" value="ECO:0007669"/>
    <property type="project" value="InterPro"/>
</dbReference>
<reference evidence="7" key="1">
    <citation type="submission" date="2014-02" db="EMBL/GenBank/DDBJ databases">
        <title>Expanding our view of genomic diversity in Candidatus Accumulibacter clades.</title>
        <authorList>
            <person name="Skennerton C.T."/>
            <person name="Barr J.J."/>
            <person name="Slater F.R."/>
            <person name="Bond P.L."/>
            <person name="Tyson G.W."/>
        </authorList>
    </citation>
    <scope>NUCLEOTIDE SEQUENCE [LARGE SCALE GENOMIC DNA]</scope>
</reference>
<dbReference type="Pfam" id="PF17963">
    <property type="entry name" value="Big_9"/>
    <property type="match status" value="3"/>
</dbReference>
<dbReference type="SUPFAM" id="SSF49313">
    <property type="entry name" value="Cadherin-like"/>
    <property type="match status" value="4"/>
</dbReference>
<keyword evidence="4" id="KW-0862">Zinc</keyword>
<gene>
    <name evidence="7" type="ORF">AW08_02995</name>
</gene>
<dbReference type="PROSITE" id="PS50268">
    <property type="entry name" value="CADHERIN_2"/>
    <property type="match status" value="1"/>
</dbReference>
<comment type="caution">
    <text evidence="7">The sequence shown here is derived from an EMBL/GenBank/DDBJ whole genome shotgun (WGS) entry which is preliminary data.</text>
</comment>
<dbReference type="InterPro" id="IPR002126">
    <property type="entry name" value="Cadherin-like_dom"/>
</dbReference>
<dbReference type="Pfam" id="PF17803">
    <property type="entry name" value="Cadherin_4"/>
    <property type="match status" value="2"/>
</dbReference>
<dbReference type="PATRIC" id="fig|1454001.3.peg.3042"/>
<dbReference type="Gene3D" id="2.60.40.10">
    <property type="entry name" value="Immunoglobulins"/>
    <property type="match status" value="6"/>
</dbReference>
<dbReference type="SUPFAM" id="SSF55486">
    <property type="entry name" value="Metalloproteases ('zincins'), catalytic domain"/>
    <property type="match status" value="1"/>
</dbReference>
<dbReference type="InterPro" id="IPR015943">
    <property type="entry name" value="WD40/YVTN_repeat-like_dom_sf"/>
</dbReference>
<accession>A0A011MST7</accession>
<dbReference type="SUPFAM" id="SSF53955">
    <property type="entry name" value="Lysozyme-like"/>
    <property type="match status" value="1"/>
</dbReference>
<evidence type="ECO:0000256" key="2">
    <source>
        <dbReference type="ARBA" id="ARBA00022723"/>
    </source>
</evidence>
<dbReference type="STRING" id="1454001.AW08_02995"/>
<feature type="compositionally biased region" description="Low complexity" evidence="5">
    <location>
        <begin position="6282"/>
        <end position="6295"/>
    </location>
</feature>
<evidence type="ECO:0000256" key="4">
    <source>
        <dbReference type="ARBA" id="ARBA00022833"/>
    </source>
</evidence>